<name>A0AAT9G878_9RICK</name>
<feature type="domain" description="Transposase Synechocystis PCC 6803" evidence="1">
    <location>
        <begin position="6"/>
        <end position="121"/>
    </location>
</feature>
<dbReference type="AlphaFoldDB" id="A0AAT9G878"/>
<proteinExistence type="predicted"/>
<organism evidence="2">
    <name type="scientific">Candidatus Tisiphia endosymbiont of Sergentomyia squamirostris</name>
    <dbReference type="NCBI Taxonomy" id="3113639"/>
    <lineage>
        <taxon>Bacteria</taxon>
        <taxon>Pseudomonadati</taxon>
        <taxon>Pseudomonadota</taxon>
        <taxon>Alphaproteobacteria</taxon>
        <taxon>Rickettsiales</taxon>
        <taxon>Rickettsiaceae</taxon>
        <taxon>Rickettsieae</taxon>
        <taxon>Candidatus Tisiphia</taxon>
    </lineage>
</organism>
<reference evidence="2" key="1">
    <citation type="submission" date="2024-01" db="EMBL/GenBank/DDBJ databases">
        <title>Sequencing the genomes of a sandfly, Sergentomyia squamirostris, and its two endosymbionts.</title>
        <authorList>
            <person name="Itokawa K."/>
            <person name="Sanjoba C."/>
        </authorList>
    </citation>
    <scope>NUCLEOTIDE SEQUENCE</scope>
    <source>
        <strain evidence="2">RiSSQ</strain>
    </source>
</reference>
<gene>
    <name evidence="2" type="ORF">DMENIID0002_06940</name>
</gene>
<dbReference type="InterPro" id="IPR036388">
    <property type="entry name" value="WH-like_DNA-bd_sf"/>
</dbReference>
<dbReference type="InterPro" id="IPR002622">
    <property type="entry name" value="Transposase_14"/>
</dbReference>
<evidence type="ECO:0000313" key="2">
    <source>
        <dbReference type="EMBL" id="BFD46048.1"/>
    </source>
</evidence>
<dbReference type="SUPFAM" id="SSF46689">
    <property type="entry name" value="Homeodomain-like"/>
    <property type="match status" value="1"/>
</dbReference>
<sequence>MSTSPYSQDLREKVINYIEKGNSQKSAAKIFDIHKNTISRWNVRKKKEGTVLAKARLGFKSKVDKKALEHFVTNNPNSKLQDIGKNFGITGSQVANILKKLGFSYKKKPLATWKQVQKNDLII</sequence>
<dbReference type="Pfam" id="PF01710">
    <property type="entry name" value="HTH_Tnp_IS630"/>
    <property type="match status" value="1"/>
</dbReference>
<evidence type="ECO:0000259" key="1">
    <source>
        <dbReference type="Pfam" id="PF01710"/>
    </source>
</evidence>
<accession>A0AAT9G878</accession>
<dbReference type="InterPro" id="IPR009057">
    <property type="entry name" value="Homeodomain-like_sf"/>
</dbReference>
<dbReference type="Gene3D" id="1.10.10.60">
    <property type="entry name" value="Homeodomain-like"/>
    <property type="match status" value="1"/>
</dbReference>
<protein>
    <recommendedName>
        <fullName evidence="1">Transposase Synechocystis PCC 6803 domain-containing protein</fullName>
    </recommendedName>
</protein>
<dbReference type="EMBL" id="AP029170">
    <property type="protein sequence ID" value="BFD46048.1"/>
    <property type="molecule type" value="Genomic_DNA"/>
</dbReference>
<dbReference type="Gene3D" id="1.10.10.10">
    <property type="entry name" value="Winged helix-like DNA-binding domain superfamily/Winged helix DNA-binding domain"/>
    <property type="match status" value="1"/>
</dbReference>